<feature type="region of interest" description="Disordered" evidence="1">
    <location>
        <begin position="35"/>
        <end position="76"/>
    </location>
</feature>
<accession>A0ABN8HP35</accession>
<feature type="non-terminal residue" evidence="2">
    <location>
        <position position="76"/>
    </location>
</feature>
<name>A0ABN8HP35_9NEOP</name>
<evidence type="ECO:0000313" key="3">
    <source>
        <dbReference type="Proteomes" id="UP000837857"/>
    </source>
</evidence>
<gene>
    <name evidence="2" type="ORF">IPOD504_LOCUS1559</name>
</gene>
<reference evidence="2" key="1">
    <citation type="submission" date="2022-03" db="EMBL/GenBank/DDBJ databases">
        <authorList>
            <person name="Martin H S."/>
        </authorList>
    </citation>
    <scope>NUCLEOTIDE SEQUENCE</scope>
</reference>
<feature type="region of interest" description="Disordered" evidence="1">
    <location>
        <begin position="1"/>
        <end position="22"/>
    </location>
</feature>
<organism evidence="2 3">
    <name type="scientific">Iphiclides podalirius</name>
    <name type="common">scarce swallowtail</name>
    <dbReference type="NCBI Taxonomy" id="110791"/>
    <lineage>
        <taxon>Eukaryota</taxon>
        <taxon>Metazoa</taxon>
        <taxon>Ecdysozoa</taxon>
        <taxon>Arthropoda</taxon>
        <taxon>Hexapoda</taxon>
        <taxon>Insecta</taxon>
        <taxon>Pterygota</taxon>
        <taxon>Neoptera</taxon>
        <taxon>Endopterygota</taxon>
        <taxon>Lepidoptera</taxon>
        <taxon>Glossata</taxon>
        <taxon>Ditrysia</taxon>
        <taxon>Papilionoidea</taxon>
        <taxon>Papilionidae</taxon>
        <taxon>Papilioninae</taxon>
        <taxon>Iphiclides</taxon>
    </lineage>
</organism>
<protein>
    <submittedName>
        <fullName evidence="2">Uncharacterized protein</fullName>
    </submittedName>
</protein>
<evidence type="ECO:0000256" key="1">
    <source>
        <dbReference type="SAM" id="MobiDB-lite"/>
    </source>
</evidence>
<dbReference type="Proteomes" id="UP000837857">
    <property type="component" value="Chromosome 11"/>
</dbReference>
<dbReference type="EMBL" id="OW152823">
    <property type="protein sequence ID" value="CAH2039211.1"/>
    <property type="molecule type" value="Genomic_DNA"/>
</dbReference>
<proteinExistence type="predicted"/>
<keyword evidence="3" id="KW-1185">Reference proteome</keyword>
<evidence type="ECO:0000313" key="2">
    <source>
        <dbReference type="EMBL" id="CAH2039211.1"/>
    </source>
</evidence>
<sequence length="76" mass="8145">MAGKLNKFETPSSASSDSDTELALELSEQVFLDEEDYTRAPASPTTVPNVRPYRPPSTGPDLGEGNRGCCPRASTQ</sequence>